<accession>A4U3W1</accession>
<name>A4U3W1_9PROT</name>
<sequence length="80" mass="8683">MGVAERSTNAATSGLNALKLCRPFPAVPFPHAFQKASLMVWTRHASPFDVYLDGKEKMLIKAGYFSGRDQFIKAGPGLGL</sequence>
<protein>
    <submittedName>
        <fullName evidence="1">Uncharacterized protein</fullName>
    </submittedName>
</protein>
<dbReference type="AlphaFoldDB" id="A4U3W1"/>
<evidence type="ECO:0000313" key="1">
    <source>
        <dbReference type="EMBL" id="CAM77568.1"/>
    </source>
</evidence>
<dbReference type="EMBL" id="CU459003">
    <property type="protein sequence ID" value="CAM77568.1"/>
    <property type="molecule type" value="Genomic_DNA"/>
</dbReference>
<reference evidence="1" key="1">
    <citation type="journal article" date="2007" name="J. Bacteriol.">
        <title>Comparative genome analysis of four magnetotactic bacteria reveals a complex set of group-specific genes implicated in magnetosome biomineralization and function.</title>
        <authorList>
            <person name="Richter M."/>
            <person name="Kube M."/>
            <person name="Bazylinski D.A."/>
            <person name="Lombardot T."/>
            <person name="Gloeckner F.O."/>
            <person name="Reinhardt R."/>
            <person name="Schueler D."/>
        </authorList>
    </citation>
    <scope>NUCLEOTIDE SEQUENCE</scope>
    <source>
        <strain evidence="1">MSR-1</strain>
    </source>
</reference>
<proteinExistence type="predicted"/>
<gene>
    <name evidence="1" type="ORF">MGR_1617</name>
</gene>
<organism evidence="1">
    <name type="scientific">Magnetospirillum gryphiswaldense</name>
    <dbReference type="NCBI Taxonomy" id="55518"/>
    <lineage>
        <taxon>Bacteria</taxon>
        <taxon>Pseudomonadati</taxon>
        <taxon>Pseudomonadota</taxon>
        <taxon>Alphaproteobacteria</taxon>
        <taxon>Rhodospirillales</taxon>
        <taxon>Rhodospirillaceae</taxon>
        <taxon>Magnetospirillum</taxon>
    </lineage>
</organism>